<organism evidence="2">
    <name type="scientific">viral metagenome</name>
    <dbReference type="NCBI Taxonomy" id="1070528"/>
    <lineage>
        <taxon>unclassified sequences</taxon>
        <taxon>metagenomes</taxon>
        <taxon>organismal metagenomes</taxon>
    </lineage>
</organism>
<dbReference type="EMBL" id="MT142522">
    <property type="protein sequence ID" value="QJA84045.1"/>
    <property type="molecule type" value="Genomic_DNA"/>
</dbReference>
<reference evidence="2" key="1">
    <citation type="submission" date="2020-03" db="EMBL/GenBank/DDBJ databases">
        <title>The deep terrestrial virosphere.</title>
        <authorList>
            <person name="Holmfeldt K."/>
            <person name="Nilsson E."/>
            <person name="Simone D."/>
            <person name="Lopez-Fernandez M."/>
            <person name="Wu X."/>
            <person name="de Brujin I."/>
            <person name="Lundin D."/>
            <person name="Andersson A."/>
            <person name="Bertilsson S."/>
            <person name="Dopson M."/>
        </authorList>
    </citation>
    <scope>NUCLEOTIDE SEQUENCE</scope>
    <source>
        <strain evidence="2">MM415A00233</strain>
        <strain evidence="1">MM415B00478</strain>
    </source>
</reference>
<sequence length="296" mass="32868">MALFQRKTSARRRVVVCLSDLHSGHKLGLANPDTILWDEDQEGNPKARPISLGATQEYLWALYQEHIEGVTEFAAGDEIVVLHNGDLTQGTHYPDQVASNELDDQIQTGLWNLKPWFALPNVKTVRLLLGTGVHTLNGSSELIIARLLRSEYGDRSVKAISHGLFDIDGALFDVAHHGANASSRVWLQGNQLRYYLRSLMLEELLAGNRPPDVVLRSHFHHWLPPETVSVGAGGKVYTSRMMLTSSYCGMGGHARKATRSQHVQNHGLVAIEIIGGEVCRVKPFVKTLDLRTKETL</sequence>
<gene>
    <name evidence="2" type="ORF">MM415A00233_0047</name>
    <name evidence="1" type="ORF">MM415B00478_0024</name>
</gene>
<proteinExistence type="predicted"/>
<accession>A0A6M3KRJ1</accession>
<dbReference type="EMBL" id="MT141523">
    <property type="protein sequence ID" value="QJA64627.1"/>
    <property type="molecule type" value="Genomic_DNA"/>
</dbReference>
<protein>
    <recommendedName>
        <fullName evidence="3">Calcineurin-like phosphoesterase</fullName>
    </recommendedName>
</protein>
<evidence type="ECO:0000313" key="2">
    <source>
        <dbReference type="EMBL" id="QJA84045.1"/>
    </source>
</evidence>
<name>A0A6M3KRJ1_9ZZZZ</name>
<dbReference type="AlphaFoldDB" id="A0A6M3KRJ1"/>
<evidence type="ECO:0008006" key="3">
    <source>
        <dbReference type="Google" id="ProtNLM"/>
    </source>
</evidence>
<evidence type="ECO:0000313" key="1">
    <source>
        <dbReference type="EMBL" id="QJA64627.1"/>
    </source>
</evidence>